<evidence type="ECO:0000313" key="3">
    <source>
        <dbReference type="Proteomes" id="UP000625316"/>
    </source>
</evidence>
<evidence type="ECO:0000313" key="2">
    <source>
        <dbReference type="EMBL" id="MBE9032048.1"/>
    </source>
</evidence>
<dbReference type="EMBL" id="JADEXQ010000086">
    <property type="protein sequence ID" value="MBE9032048.1"/>
    <property type="molecule type" value="Genomic_DNA"/>
</dbReference>
<protein>
    <submittedName>
        <fullName evidence="2">Uncharacterized protein</fullName>
    </submittedName>
</protein>
<feature type="region of interest" description="Disordered" evidence="1">
    <location>
        <begin position="33"/>
        <end position="91"/>
    </location>
</feature>
<proteinExistence type="predicted"/>
<dbReference type="Proteomes" id="UP000625316">
    <property type="component" value="Unassembled WGS sequence"/>
</dbReference>
<accession>A0A928VQQ4</accession>
<reference evidence="2" key="1">
    <citation type="submission" date="2020-10" db="EMBL/GenBank/DDBJ databases">
        <authorList>
            <person name="Castelo-Branco R."/>
            <person name="Eusebio N."/>
            <person name="Adriana R."/>
            <person name="Vieira A."/>
            <person name="Brugerolle De Fraissinette N."/>
            <person name="Rezende De Castro R."/>
            <person name="Schneider M.P."/>
            <person name="Vasconcelos V."/>
            <person name="Leao P.N."/>
        </authorList>
    </citation>
    <scope>NUCLEOTIDE SEQUENCE</scope>
    <source>
        <strain evidence="2">LEGE 11480</strain>
    </source>
</reference>
<dbReference type="AlphaFoldDB" id="A0A928VQQ4"/>
<dbReference type="RefSeq" id="WP_264326874.1">
    <property type="nucleotide sequence ID" value="NZ_JADEXQ010000086.1"/>
</dbReference>
<feature type="compositionally biased region" description="Basic and acidic residues" evidence="1">
    <location>
        <begin position="69"/>
        <end position="86"/>
    </location>
</feature>
<organism evidence="2 3">
    <name type="scientific">Romeriopsis navalis LEGE 11480</name>
    <dbReference type="NCBI Taxonomy" id="2777977"/>
    <lineage>
        <taxon>Bacteria</taxon>
        <taxon>Bacillati</taxon>
        <taxon>Cyanobacteriota</taxon>
        <taxon>Cyanophyceae</taxon>
        <taxon>Leptolyngbyales</taxon>
        <taxon>Leptolyngbyaceae</taxon>
        <taxon>Romeriopsis</taxon>
        <taxon>Romeriopsis navalis</taxon>
    </lineage>
</organism>
<feature type="compositionally biased region" description="Low complexity" evidence="1">
    <location>
        <begin position="50"/>
        <end position="66"/>
    </location>
</feature>
<sequence>MTYKPLFAGLLASGLLVSGIITSGFSPEIARAETAEATAAETTEKDDTTTAEAAEPPTEPPEATTPEPDEAKPTQAKPEKSTDTAKPKAAIQSKTSIDWVPLARINPEKPVTIELNNKTQEELEYLITTHTNFRTLAPGQTASVIVTDFPAFLNINAKRSIGVKYLMRVSQNKVKLDLNITGGQGDTTLNIHEKGAIYLY</sequence>
<comment type="caution">
    <text evidence="2">The sequence shown here is derived from an EMBL/GenBank/DDBJ whole genome shotgun (WGS) entry which is preliminary data.</text>
</comment>
<name>A0A928VQQ4_9CYAN</name>
<evidence type="ECO:0000256" key="1">
    <source>
        <dbReference type="SAM" id="MobiDB-lite"/>
    </source>
</evidence>
<gene>
    <name evidence="2" type="ORF">IQ266_20120</name>
</gene>
<keyword evidence="3" id="KW-1185">Reference proteome</keyword>